<organism evidence="1 2">
    <name type="scientific">Kribbella yunnanensis</name>
    <dbReference type="NCBI Taxonomy" id="190194"/>
    <lineage>
        <taxon>Bacteria</taxon>
        <taxon>Bacillati</taxon>
        <taxon>Actinomycetota</taxon>
        <taxon>Actinomycetes</taxon>
        <taxon>Propionibacteriales</taxon>
        <taxon>Kribbellaceae</taxon>
        <taxon>Kribbella</taxon>
    </lineage>
</organism>
<sequence length="585" mass="62640">MWDEAELIEIIETFPAVADEALAAIQQDVANPLNLASIAAAAAFFGIDAAEQCIIQLRGLDLLDAFGEALRARGVEIDGTAAGGGRINIEGMHHFLERAKSFRCRIEVDNRFAGSGCLVGPGLVLTTWHVVRREGPGIVESPPPQVKVVLSDKSTHEAAIPPSFESPCGADEWNSIAPRQDADVLNRHDVALLTLRKPAARHLGFVQMPPTAPPATSRMKLYLLDFPAGVDEGLGDGTTWKIRGVSVRLRHNVKTASGSSGGACFNERFEFFGLHQGKAGKGKYGRFVPAYLFLDAVAGLIQKDISPTELWHLDGRSDRLVIGRDLFVRSVAEASKSSTRVRGIRVKRTDSDETGLGFSYRILDELLLRQGGAQLAVRIPVGDAVPDLMVDITQRVEASGLAVTEPPSPGGVDPVQAAPEAAARDRAARLALAVNEAAAKLGRTVWFFFDGPSGRMSDPTRLHLEGFIAACLTLPQVRVVVAGLETVRLAGLEFAAPDVAGGDGPAGLVVDYLVGFTKADLKDCLTRAATELTQEVDPVVIDSQADIALQGFVPFNERYAAKDLGTVVERLQPYLALLRAQGETP</sequence>
<protein>
    <submittedName>
        <fullName evidence="1">Trypsin-like peptidase domain-containing protein</fullName>
    </submittedName>
</protein>
<dbReference type="InterPro" id="IPR043504">
    <property type="entry name" value="Peptidase_S1_PA_chymotrypsin"/>
</dbReference>
<keyword evidence="2" id="KW-1185">Reference proteome</keyword>
<name>A0ABN2HLD6_9ACTN</name>
<dbReference type="Pfam" id="PF13365">
    <property type="entry name" value="Trypsin_2"/>
    <property type="match status" value="1"/>
</dbReference>
<dbReference type="InterPro" id="IPR009003">
    <property type="entry name" value="Peptidase_S1_PA"/>
</dbReference>
<accession>A0ABN2HLD6</accession>
<proteinExistence type="predicted"/>
<dbReference type="SUPFAM" id="SSF50494">
    <property type="entry name" value="Trypsin-like serine proteases"/>
    <property type="match status" value="1"/>
</dbReference>
<dbReference type="EMBL" id="BAAANF010000013">
    <property type="protein sequence ID" value="GAA1689944.1"/>
    <property type="molecule type" value="Genomic_DNA"/>
</dbReference>
<dbReference type="Proteomes" id="UP001500280">
    <property type="component" value="Unassembled WGS sequence"/>
</dbReference>
<comment type="caution">
    <text evidence="1">The sequence shown here is derived from an EMBL/GenBank/DDBJ whole genome shotgun (WGS) entry which is preliminary data.</text>
</comment>
<gene>
    <name evidence="1" type="ORF">GCM10009745_39010</name>
</gene>
<reference evidence="1 2" key="1">
    <citation type="journal article" date="2019" name="Int. J. Syst. Evol. Microbiol.">
        <title>The Global Catalogue of Microorganisms (GCM) 10K type strain sequencing project: providing services to taxonomists for standard genome sequencing and annotation.</title>
        <authorList>
            <consortium name="The Broad Institute Genomics Platform"/>
            <consortium name="The Broad Institute Genome Sequencing Center for Infectious Disease"/>
            <person name="Wu L."/>
            <person name="Ma J."/>
        </authorList>
    </citation>
    <scope>NUCLEOTIDE SEQUENCE [LARGE SCALE GENOMIC DNA]</scope>
    <source>
        <strain evidence="1 2">JCM 14307</strain>
    </source>
</reference>
<dbReference type="Gene3D" id="2.40.10.10">
    <property type="entry name" value="Trypsin-like serine proteases"/>
    <property type="match status" value="2"/>
</dbReference>
<evidence type="ECO:0000313" key="1">
    <source>
        <dbReference type="EMBL" id="GAA1689944.1"/>
    </source>
</evidence>
<dbReference type="RefSeq" id="WP_344153564.1">
    <property type="nucleotide sequence ID" value="NZ_BAAANF010000013.1"/>
</dbReference>
<evidence type="ECO:0000313" key="2">
    <source>
        <dbReference type="Proteomes" id="UP001500280"/>
    </source>
</evidence>